<dbReference type="AlphaFoldDB" id="A0A397I6L3"/>
<sequence>MWKSHLIEIRIGNYELQRDSLMAFSPLFPAAGKNNYTTSVAHFLSILKKHPDLEQKLQHCASVNLARKGHYPAFDEALEMKEKERIDILLNEFLDPYTFDKKNRKINNRIDPLWKLIENLI</sequence>
<dbReference type="EMBL" id="PQFF01000244">
    <property type="protein sequence ID" value="RHZ70782.1"/>
    <property type="molecule type" value="Genomic_DNA"/>
</dbReference>
<comment type="caution">
    <text evidence="1">The sequence shown here is derived from an EMBL/GenBank/DDBJ whole genome shotgun (WGS) entry which is preliminary data.</text>
</comment>
<evidence type="ECO:0000313" key="2">
    <source>
        <dbReference type="Proteomes" id="UP000266861"/>
    </source>
</evidence>
<keyword evidence="2" id="KW-1185">Reference proteome</keyword>
<organism evidence="1 2">
    <name type="scientific">Diversispora epigaea</name>
    <dbReference type="NCBI Taxonomy" id="1348612"/>
    <lineage>
        <taxon>Eukaryota</taxon>
        <taxon>Fungi</taxon>
        <taxon>Fungi incertae sedis</taxon>
        <taxon>Mucoromycota</taxon>
        <taxon>Glomeromycotina</taxon>
        <taxon>Glomeromycetes</taxon>
        <taxon>Diversisporales</taxon>
        <taxon>Diversisporaceae</taxon>
        <taxon>Diversispora</taxon>
    </lineage>
</organism>
<dbReference type="Proteomes" id="UP000266861">
    <property type="component" value="Unassembled WGS sequence"/>
</dbReference>
<reference evidence="1 2" key="1">
    <citation type="submission" date="2018-08" db="EMBL/GenBank/DDBJ databases">
        <title>Genome and evolution of the arbuscular mycorrhizal fungus Diversispora epigaea (formerly Glomus versiforme) and its bacterial endosymbionts.</title>
        <authorList>
            <person name="Sun X."/>
            <person name="Fei Z."/>
            <person name="Harrison M."/>
        </authorList>
    </citation>
    <scope>NUCLEOTIDE SEQUENCE [LARGE SCALE GENOMIC DNA]</scope>
    <source>
        <strain evidence="1 2">IT104</strain>
    </source>
</reference>
<dbReference type="OrthoDB" id="2386519at2759"/>
<evidence type="ECO:0000313" key="1">
    <source>
        <dbReference type="EMBL" id="RHZ70782.1"/>
    </source>
</evidence>
<protein>
    <submittedName>
        <fullName evidence="1">Uncharacterized protein</fullName>
    </submittedName>
</protein>
<proteinExistence type="predicted"/>
<gene>
    <name evidence="1" type="ORF">Glove_267g22</name>
</gene>
<accession>A0A397I6L3</accession>
<name>A0A397I6L3_9GLOM</name>